<reference evidence="1 2" key="1">
    <citation type="submission" date="2019-11" db="EMBL/GenBank/DDBJ databases">
        <authorList>
            <person name="Brisse S."/>
        </authorList>
    </citation>
    <scope>NUCLEOTIDE SEQUENCE [LARGE SCALE GENOMIC DNA]</scope>
    <source>
        <strain evidence="1">FRC0190</strain>
    </source>
</reference>
<protein>
    <submittedName>
        <fullName evidence="1">Uncharacterized protein</fullName>
    </submittedName>
</protein>
<dbReference type="Proteomes" id="UP000423525">
    <property type="component" value="Chromosome"/>
</dbReference>
<proteinExistence type="predicted"/>
<dbReference type="EMBL" id="LR738855">
    <property type="protein sequence ID" value="VZH84319.1"/>
    <property type="molecule type" value="Genomic_DNA"/>
</dbReference>
<gene>
    <name evidence="1" type="ORF">FRC0190_00345</name>
</gene>
<evidence type="ECO:0000313" key="1">
    <source>
        <dbReference type="EMBL" id="VZH84319.1"/>
    </source>
</evidence>
<organism evidence="1 2">
    <name type="scientific">Corynebacterium rouxii</name>
    <dbReference type="NCBI Taxonomy" id="2719119"/>
    <lineage>
        <taxon>Bacteria</taxon>
        <taxon>Bacillati</taxon>
        <taxon>Actinomycetota</taxon>
        <taxon>Actinomycetes</taxon>
        <taxon>Mycobacteriales</taxon>
        <taxon>Corynebacteriaceae</taxon>
        <taxon>Corynebacterium</taxon>
    </lineage>
</organism>
<name>A0A6I8M9V9_9CORY</name>
<dbReference type="AlphaFoldDB" id="A0A6I8M9V9"/>
<sequence>MNSNNISMEQHHSRKEVPLYLQVPGEIADTGTRPFPAHASDGNIY</sequence>
<dbReference type="KEGG" id="crf:FRC0190_00345"/>
<evidence type="ECO:0000313" key="2">
    <source>
        <dbReference type="Proteomes" id="UP000423525"/>
    </source>
</evidence>
<accession>A0A6I8M9V9</accession>